<dbReference type="PANTHER" id="PTHR42060:SF1">
    <property type="entry name" value="NHL REPEAT-CONTAINING PROTEIN"/>
    <property type="match status" value="1"/>
</dbReference>
<evidence type="ECO:0008006" key="4">
    <source>
        <dbReference type="Google" id="ProtNLM"/>
    </source>
</evidence>
<evidence type="ECO:0000256" key="1">
    <source>
        <dbReference type="SAM" id="SignalP"/>
    </source>
</evidence>
<dbReference type="OrthoDB" id="9977941at2759"/>
<dbReference type="SUPFAM" id="SSF63829">
    <property type="entry name" value="Calcium-dependent phosphotriesterase"/>
    <property type="match status" value="1"/>
</dbReference>
<sequence>MALFSVVFAMTVLSPTRTSSSLVPGPLNTNLQTVHQFPDFTWMENMAVRKNGQILGTDLSAGKFYLVDPQNPNLEPPVLAQFPDGSCVLGIAEVQEDVFYTQTIFGDGYTFNFQPNTSAFWEVDMRKYSEKSLATVRKITDLPAVGLPNGMTLLSKDEGTVLIADSTRGLIWRVNVHTGTSEVVFDDPLLKPISGAEPSFGVNGVRIVDSLLYFTSYNQALIASLPISHEGRPTGPATVISSDVPTADDFAVDGHGNIWLTENVQNTLVRVSPNGQVQTIAGGPNSTDLIGPVSAAFGRGYDDRDTLYISTDGLTFSASGKILTSNGKIAAIDTKHLCED</sequence>
<gene>
    <name evidence="2" type="ORF">EV356DRAFT_563548</name>
</gene>
<dbReference type="Proteomes" id="UP000800092">
    <property type="component" value="Unassembled WGS sequence"/>
</dbReference>
<dbReference type="InterPro" id="IPR011042">
    <property type="entry name" value="6-blade_b-propeller_TolB-like"/>
</dbReference>
<protein>
    <recommendedName>
        <fullName evidence="4">SMP-30/Gluconolactonase/LRE-like region domain-containing protein</fullName>
    </recommendedName>
</protein>
<organism evidence="2 3">
    <name type="scientific">Viridothelium virens</name>
    <name type="common">Speckled blister lichen</name>
    <name type="synonym">Trypethelium virens</name>
    <dbReference type="NCBI Taxonomy" id="1048519"/>
    <lineage>
        <taxon>Eukaryota</taxon>
        <taxon>Fungi</taxon>
        <taxon>Dikarya</taxon>
        <taxon>Ascomycota</taxon>
        <taxon>Pezizomycotina</taxon>
        <taxon>Dothideomycetes</taxon>
        <taxon>Dothideomycetes incertae sedis</taxon>
        <taxon>Trypetheliales</taxon>
        <taxon>Trypetheliaceae</taxon>
        <taxon>Viridothelium</taxon>
    </lineage>
</organism>
<dbReference type="Gene3D" id="2.120.10.30">
    <property type="entry name" value="TolB, C-terminal domain"/>
    <property type="match status" value="1"/>
</dbReference>
<feature type="chain" id="PRO_5025600350" description="SMP-30/Gluconolactonase/LRE-like region domain-containing protein" evidence="1">
    <location>
        <begin position="19"/>
        <end position="340"/>
    </location>
</feature>
<accession>A0A6A6HLY3</accession>
<evidence type="ECO:0000313" key="3">
    <source>
        <dbReference type="Proteomes" id="UP000800092"/>
    </source>
</evidence>
<dbReference type="EMBL" id="ML991774">
    <property type="protein sequence ID" value="KAF2238849.1"/>
    <property type="molecule type" value="Genomic_DNA"/>
</dbReference>
<keyword evidence="3" id="KW-1185">Reference proteome</keyword>
<dbReference type="InterPro" id="IPR052998">
    <property type="entry name" value="Hetero-Diels-Alderase-like"/>
</dbReference>
<keyword evidence="1" id="KW-0732">Signal</keyword>
<feature type="signal peptide" evidence="1">
    <location>
        <begin position="1"/>
        <end position="18"/>
    </location>
</feature>
<evidence type="ECO:0000313" key="2">
    <source>
        <dbReference type="EMBL" id="KAF2238849.1"/>
    </source>
</evidence>
<reference evidence="2" key="1">
    <citation type="journal article" date="2020" name="Stud. Mycol.">
        <title>101 Dothideomycetes genomes: a test case for predicting lifestyles and emergence of pathogens.</title>
        <authorList>
            <person name="Haridas S."/>
            <person name="Albert R."/>
            <person name="Binder M."/>
            <person name="Bloem J."/>
            <person name="Labutti K."/>
            <person name="Salamov A."/>
            <person name="Andreopoulos B."/>
            <person name="Baker S."/>
            <person name="Barry K."/>
            <person name="Bills G."/>
            <person name="Bluhm B."/>
            <person name="Cannon C."/>
            <person name="Castanera R."/>
            <person name="Culley D."/>
            <person name="Daum C."/>
            <person name="Ezra D."/>
            <person name="Gonzalez J."/>
            <person name="Henrissat B."/>
            <person name="Kuo A."/>
            <person name="Liang C."/>
            <person name="Lipzen A."/>
            <person name="Lutzoni F."/>
            <person name="Magnuson J."/>
            <person name="Mondo S."/>
            <person name="Nolan M."/>
            <person name="Ohm R."/>
            <person name="Pangilinan J."/>
            <person name="Park H.-J."/>
            <person name="Ramirez L."/>
            <person name="Alfaro M."/>
            <person name="Sun H."/>
            <person name="Tritt A."/>
            <person name="Yoshinaga Y."/>
            <person name="Zwiers L.-H."/>
            <person name="Turgeon B."/>
            <person name="Goodwin S."/>
            <person name="Spatafora J."/>
            <person name="Crous P."/>
            <person name="Grigoriev I."/>
        </authorList>
    </citation>
    <scope>NUCLEOTIDE SEQUENCE</scope>
    <source>
        <strain evidence="2">Tuck. ex Michener</strain>
    </source>
</reference>
<proteinExistence type="predicted"/>
<dbReference type="AlphaFoldDB" id="A0A6A6HLY3"/>
<name>A0A6A6HLY3_VIRVR</name>
<dbReference type="PANTHER" id="PTHR42060">
    <property type="entry name" value="NHL REPEAT-CONTAINING PROTEIN-RELATED"/>
    <property type="match status" value="1"/>
</dbReference>